<dbReference type="EMBL" id="FQVL01000005">
    <property type="protein sequence ID" value="SHE96086.1"/>
    <property type="molecule type" value="Genomic_DNA"/>
</dbReference>
<keyword evidence="7" id="KW-1185">Reference proteome</keyword>
<dbReference type="InterPro" id="IPR001650">
    <property type="entry name" value="Helicase_C-like"/>
</dbReference>
<keyword evidence="3" id="KW-0238">DNA-binding</keyword>
<gene>
    <name evidence="6" type="ORF">SAMN05444392_105138</name>
</gene>
<evidence type="ECO:0000256" key="1">
    <source>
        <dbReference type="ARBA" id="ARBA00022741"/>
    </source>
</evidence>
<evidence type="ECO:0000313" key="7">
    <source>
        <dbReference type="Proteomes" id="UP000184476"/>
    </source>
</evidence>
<dbReference type="InterPro" id="IPR014001">
    <property type="entry name" value="Helicase_ATP-bd"/>
</dbReference>
<organism evidence="6 7">
    <name type="scientific">Seinonella peptonophila</name>
    <dbReference type="NCBI Taxonomy" id="112248"/>
    <lineage>
        <taxon>Bacteria</taxon>
        <taxon>Bacillati</taxon>
        <taxon>Bacillota</taxon>
        <taxon>Bacilli</taxon>
        <taxon>Bacillales</taxon>
        <taxon>Thermoactinomycetaceae</taxon>
        <taxon>Seinonella</taxon>
    </lineage>
</organism>
<dbReference type="GO" id="GO:0006302">
    <property type="term" value="P:double-strand break repair"/>
    <property type="evidence" value="ECO:0007669"/>
    <property type="project" value="TreeGrafter"/>
</dbReference>
<dbReference type="Pfam" id="PF00271">
    <property type="entry name" value="Helicase_C"/>
    <property type="match status" value="1"/>
</dbReference>
<dbReference type="SUPFAM" id="SSF52540">
    <property type="entry name" value="P-loop containing nucleoside triphosphate hydrolases"/>
    <property type="match status" value="1"/>
</dbReference>
<evidence type="ECO:0000259" key="4">
    <source>
        <dbReference type="PROSITE" id="PS51192"/>
    </source>
</evidence>
<name>A0A1M4XRU1_9BACL</name>
<accession>A0A1M4XRU1</accession>
<proteinExistence type="predicted"/>
<dbReference type="OrthoDB" id="2077914at2"/>
<dbReference type="Pfam" id="PF04851">
    <property type="entry name" value="ResIII"/>
    <property type="match status" value="1"/>
</dbReference>
<sequence>MEMFIYQCEGDDQLRFSLAFEVDEYAWRNRGRLVKPIFQTRSIAKAFWYVKRNQPDTYTSLTYSRPIWKCGQQIGQVEQIYHLCEGRALLLSEIKQCLRQNKIGISDTRLLQILQILYLEGRLFIQPSVEWDDAVTDWCCNRCNAGIQHLQQVTCLRCDEHCVMCQHCHLLGKSCSCEPLLLFRSSVVPMVRRRRKVMLASIFYTPWQQRAIEKLEYFMQSVYQRLLLWAVTGAGKTEVVVPIIQKVLQQGKRVLWVTPRKDVVLELIPRLRQIFYQERLIGMYGGSRENWIKADFVVATVHQAMRFHQFFDLVIVDEVDAFPLYRNRMLDSGLRRSLHPRAKEIYLTATPPAEWKSLLKQRLLQVVMLPVRYHGKPLPVPRIIYEWSLSRKLVKQKDIPAITSFVRQVQRTYGQAFIFVPRIRDVELVCRWLRIQHPELKNRIAGVHARCAERSRMVELFRQQKLDFLVTTTILERGVTVPTAHVLVLFAEHSVFERATLVQIAGRVGRAAHYQQGQVIFLTSQRTEAQVQAIQECKRLNIFGKKEGFSEREAYCQ</sequence>
<dbReference type="GO" id="GO:0006270">
    <property type="term" value="P:DNA replication initiation"/>
    <property type="evidence" value="ECO:0007669"/>
    <property type="project" value="TreeGrafter"/>
</dbReference>
<dbReference type="GO" id="GO:0003677">
    <property type="term" value="F:DNA binding"/>
    <property type="evidence" value="ECO:0007669"/>
    <property type="project" value="UniProtKB-KW"/>
</dbReference>
<dbReference type="AlphaFoldDB" id="A0A1M4XRU1"/>
<dbReference type="RefSeq" id="WP_073154752.1">
    <property type="nucleotide sequence ID" value="NZ_FQVL01000005.1"/>
</dbReference>
<evidence type="ECO:0000259" key="5">
    <source>
        <dbReference type="PROSITE" id="PS51194"/>
    </source>
</evidence>
<dbReference type="Proteomes" id="UP000184476">
    <property type="component" value="Unassembled WGS sequence"/>
</dbReference>
<evidence type="ECO:0000256" key="2">
    <source>
        <dbReference type="ARBA" id="ARBA00022840"/>
    </source>
</evidence>
<dbReference type="GO" id="GO:0005524">
    <property type="term" value="F:ATP binding"/>
    <property type="evidence" value="ECO:0007669"/>
    <property type="project" value="UniProtKB-KW"/>
</dbReference>
<dbReference type="PANTHER" id="PTHR30580:SF1">
    <property type="entry name" value="COMF OPERON PROTEIN 1"/>
    <property type="match status" value="1"/>
</dbReference>
<dbReference type="InterPro" id="IPR027417">
    <property type="entry name" value="P-loop_NTPase"/>
</dbReference>
<dbReference type="InterPro" id="IPR006935">
    <property type="entry name" value="Helicase/UvrB_N"/>
</dbReference>
<dbReference type="PANTHER" id="PTHR30580">
    <property type="entry name" value="PRIMOSOMAL PROTEIN N"/>
    <property type="match status" value="1"/>
</dbReference>
<reference evidence="6 7" key="1">
    <citation type="submission" date="2016-11" db="EMBL/GenBank/DDBJ databases">
        <authorList>
            <person name="Jaros S."/>
            <person name="Januszkiewicz K."/>
            <person name="Wedrychowicz H."/>
        </authorList>
    </citation>
    <scope>NUCLEOTIDE SEQUENCE [LARGE SCALE GENOMIC DNA]</scope>
    <source>
        <strain evidence="6 7">DSM 44666</strain>
    </source>
</reference>
<protein>
    <submittedName>
        <fullName evidence="6">Competence protein ComFA</fullName>
    </submittedName>
</protein>
<dbReference type="GO" id="GO:0016787">
    <property type="term" value="F:hydrolase activity"/>
    <property type="evidence" value="ECO:0007669"/>
    <property type="project" value="InterPro"/>
</dbReference>
<dbReference type="SMART" id="SM00487">
    <property type="entry name" value="DEXDc"/>
    <property type="match status" value="1"/>
</dbReference>
<dbReference type="Gene3D" id="3.40.50.300">
    <property type="entry name" value="P-loop containing nucleotide triphosphate hydrolases"/>
    <property type="match status" value="2"/>
</dbReference>
<keyword evidence="2" id="KW-0067">ATP-binding</keyword>
<dbReference type="GO" id="GO:0043138">
    <property type="term" value="F:3'-5' DNA helicase activity"/>
    <property type="evidence" value="ECO:0007669"/>
    <property type="project" value="TreeGrafter"/>
</dbReference>
<dbReference type="PROSITE" id="PS51192">
    <property type="entry name" value="HELICASE_ATP_BIND_1"/>
    <property type="match status" value="1"/>
</dbReference>
<keyword evidence="1" id="KW-0547">Nucleotide-binding</keyword>
<dbReference type="SMART" id="SM00490">
    <property type="entry name" value="HELICc"/>
    <property type="match status" value="1"/>
</dbReference>
<feature type="domain" description="Helicase ATP-binding" evidence="4">
    <location>
        <begin position="217"/>
        <end position="369"/>
    </location>
</feature>
<evidence type="ECO:0000313" key="6">
    <source>
        <dbReference type="EMBL" id="SHE96086.1"/>
    </source>
</evidence>
<dbReference type="GO" id="GO:0006310">
    <property type="term" value="P:DNA recombination"/>
    <property type="evidence" value="ECO:0007669"/>
    <property type="project" value="TreeGrafter"/>
</dbReference>
<evidence type="ECO:0000256" key="3">
    <source>
        <dbReference type="ARBA" id="ARBA00023125"/>
    </source>
</evidence>
<dbReference type="STRING" id="112248.SAMN05444392_105138"/>
<feature type="domain" description="Helicase C-terminal" evidence="5">
    <location>
        <begin position="401"/>
        <end position="555"/>
    </location>
</feature>
<dbReference type="PROSITE" id="PS51194">
    <property type="entry name" value="HELICASE_CTER"/>
    <property type="match status" value="1"/>
</dbReference>